<dbReference type="Gramene" id="PNT63267">
    <property type="protein sequence ID" value="PNT63267"/>
    <property type="gene ID" value="BRADI_4g13583v3"/>
</dbReference>
<feature type="region of interest" description="Disordered" evidence="1">
    <location>
        <begin position="1"/>
        <end position="40"/>
    </location>
</feature>
<reference evidence="2 3" key="1">
    <citation type="journal article" date="2010" name="Nature">
        <title>Genome sequencing and analysis of the model grass Brachypodium distachyon.</title>
        <authorList>
            <consortium name="International Brachypodium Initiative"/>
        </authorList>
    </citation>
    <scope>NUCLEOTIDE SEQUENCE [LARGE SCALE GENOMIC DNA]</scope>
    <source>
        <strain evidence="2 3">Bd21</strain>
    </source>
</reference>
<gene>
    <name evidence="2" type="ORF">BRADI_4g13583v3</name>
</gene>
<name>A0A2K2CML2_BRADI</name>
<dbReference type="EMBL" id="CM000883">
    <property type="protein sequence ID" value="PNT63267.1"/>
    <property type="molecule type" value="Genomic_DNA"/>
</dbReference>
<organism evidence="2">
    <name type="scientific">Brachypodium distachyon</name>
    <name type="common">Purple false brome</name>
    <name type="synonym">Trachynia distachya</name>
    <dbReference type="NCBI Taxonomy" id="15368"/>
    <lineage>
        <taxon>Eukaryota</taxon>
        <taxon>Viridiplantae</taxon>
        <taxon>Streptophyta</taxon>
        <taxon>Embryophyta</taxon>
        <taxon>Tracheophyta</taxon>
        <taxon>Spermatophyta</taxon>
        <taxon>Magnoliopsida</taxon>
        <taxon>Liliopsida</taxon>
        <taxon>Poales</taxon>
        <taxon>Poaceae</taxon>
        <taxon>BOP clade</taxon>
        <taxon>Pooideae</taxon>
        <taxon>Stipodae</taxon>
        <taxon>Brachypodieae</taxon>
        <taxon>Brachypodium</taxon>
    </lineage>
</organism>
<dbReference type="Proteomes" id="UP000008810">
    <property type="component" value="Chromosome 4"/>
</dbReference>
<accession>A0A2K2CML2</accession>
<evidence type="ECO:0000313" key="4">
    <source>
        <dbReference type="Proteomes" id="UP000008810"/>
    </source>
</evidence>
<feature type="compositionally biased region" description="Low complexity" evidence="1">
    <location>
        <begin position="15"/>
        <end position="33"/>
    </location>
</feature>
<keyword evidence="4" id="KW-1185">Reference proteome</keyword>
<proteinExistence type="predicted"/>
<reference evidence="2" key="2">
    <citation type="submission" date="2017-06" db="EMBL/GenBank/DDBJ databases">
        <title>WGS assembly of Brachypodium distachyon.</title>
        <authorList>
            <consortium name="The International Brachypodium Initiative"/>
            <person name="Lucas S."/>
            <person name="Harmon-Smith M."/>
            <person name="Lail K."/>
            <person name="Tice H."/>
            <person name="Grimwood J."/>
            <person name="Bruce D."/>
            <person name="Barry K."/>
            <person name="Shu S."/>
            <person name="Lindquist E."/>
            <person name="Wang M."/>
            <person name="Pitluck S."/>
            <person name="Vogel J.P."/>
            <person name="Garvin D.F."/>
            <person name="Mockler T.C."/>
            <person name="Schmutz J."/>
            <person name="Rokhsar D."/>
            <person name="Bevan M.W."/>
        </authorList>
    </citation>
    <scope>NUCLEOTIDE SEQUENCE</scope>
    <source>
        <strain evidence="2">Bd21</strain>
    </source>
</reference>
<feature type="non-terminal residue" evidence="2">
    <location>
        <position position="1"/>
    </location>
</feature>
<dbReference type="InParanoid" id="A0A2K2CML2"/>
<dbReference type="EnsemblPlants" id="PNT63267">
    <property type="protein sequence ID" value="PNT63267"/>
    <property type="gene ID" value="BRADI_4g13583v3"/>
</dbReference>
<evidence type="ECO:0000256" key="1">
    <source>
        <dbReference type="SAM" id="MobiDB-lite"/>
    </source>
</evidence>
<dbReference type="AlphaFoldDB" id="A0A2K2CML2"/>
<sequence>RWERRATKFVKTAGSNRPSSASATPSTPRGASTRFQSPQAAMDPGMSFMELLASVAGSAPTACGRSGLYMTQIWNREIRRLKMKSISEPAFFY</sequence>
<evidence type="ECO:0000313" key="2">
    <source>
        <dbReference type="EMBL" id="PNT63267.1"/>
    </source>
</evidence>
<evidence type="ECO:0000313" key="3">
    <source>
        <dbReference type="EnsemblPlants" id="PNT63267"/>
    </source>
</evidence>
<protein>
    <submittedName>
        <fullName evidence="2 3">Uncharacterized protein</fullName>
    </submittedName>
</protein>
<reference evidence="3" key="3">
    <citation type="submission" date="2018-08" db="UniProtKB">
        <authorList>
            <consortium name="EnsemblPlants"/>
        </authorList>
    </citation>
    <scope>IDENTIFICATION</scope>
    <source>
        <strain evidence="3">cv. Bd21</strain>
    </source>
</reference>